<keyword evidence="4" id="KW-0378">Hydrolase</keyword>
<comment type="similarity">
    <text evidence="2">Belongs to the peptidase M20A family.</text>
</comment>
<dbReference type="InterPro" id="IPR036264">
    <property type="entry name" value="Bact_exopeptidase_dim_dom"/>
</dbReference>
<name>A0A1C3WDL1_9HYPH</name>
<dbReference type="Gene3D" id="3.40.630.10">
    <property type="entry name" value="Zn peptidases"/>
    <property type="match status" value="1"/>
</dbReference>
<evidence type="ECO:0000256" key="3">
    <source>
        <dbReference type="ARBA" id="ARBA00022723"/>
    </source>
</evidence>
<dbReference type="Proteomes" id="UP000199205">
    <property type="component" value="Unassembled WGS sequence"/>
</dbReference>
<keyword evidence="5" id="KW-0862">Zinc</keyword>
<feature type="domain" description="Peptidase M20 dimerisation" evidence="6">
    <location>
        <begin position="205"/>
        <end position="336"/>
    </location>
</feature>
<evidence type="ECO:0000259" key="6">
    <source>
        <dbReference type="Pfam" id="PF07687"/>
    </source>
</evidence>
<dbReference type="InterPro" id="IPR002933">
    <property type="entry name" value="Peptidase_M20"/>
</dbReference>
<sequence>MQTSVSTQAATSVAETEAVDFVRDLIRIRSVNTGDPQTMGDGEAIAARYIRDRLTEVGLASTYIEPIAGRANVVCRIDGSDKSQPALILHAHLDVVPADETEWSVPPFSGEIRNGMLYGRGAVDMKNMAGIMLALVRSIARNKFVPKRDIIFMWFADEENGSVYGSAWLTEKERHLFNGASEAISEVGGFSITLPNGKRAYPLATAEKGVARIKLTARGTAGHGALVNDDNAVTRLAAAVERIGTHEFPIHRTPHLNALLEGLETLLDTKFEDDRIDEQLDQLGFFASTIRASLRNTANPTMINGGYKRNVIPSSAEAIIDGRVLPGTKDEFVQQVTELVGPGIDIEWTFGWTIESPVDGPLMEKMCAAIRAEDADGTAIPYLLPGGTDNKLLSKIGIHGYGFVPMRVPADFDYWGLFHAVNERIPVDALAFGVRVLDRVLKAS</sequence>
<dbReference type="RefSeq" id="WP_092574718.1">
    <property type="nucleotide sequence ID" value="NZ_FMAF01000010.1"/>
</dbReference>
<evidence type="ECO:0000256" key="2">
    <source>
        <dbReference type="ARBA" id="ARBA00006247"/>
    </source>
</evidence>
<dbReference type="PANTHER" id="PTHR43808:SF8">
    <property type="entry name" value="PEPTIDASE M20 DIMERISATION DOMAIN-CONTAINING PROTEIN"/>
    <property type="match status" value="1"/>
</dbReference>
<proteinExistence type="inferred from homology"/>
<dbReference type="SUPFAM" id="SSF53187">
    <property type="entry name" value="Zn-dependent exopeptidases"/>
    <property type="match status" value="1"/>
</dbReference>
<dbReference type="AlphaFoldDB" id="A0A1C3WDL1"/>
<protein>
    <submittedName>
        <fullName evidence="7">Acetylornithine deacetylase/Succinyl-diaminopimelate desuccinylase</fullName>
    </submittedName>
</protein>
<dbReference type="EMBL" id="FMAF01000010">
    <property type="protein sequence ID" value="SCB37928.1"/>
    <property type="molecule type" value="Genomic_DNA"/>
</dbReference>
<evidence type="ECO:0000256" key="5">
    <source>
        <dbReference type="ARBA" id="ARBA00022833"/>
    </source>
</evidence>
<organism evidence="7 8">
    <name type="scientific">Rhizobium lusitanum</name>
    <dbReference type="NCBI Taxonomy" id="293958"/>
    <lineage>
        <taxon>Bacteria</taxon>
        <taxon>Pseudomonadati</taxon>
        <taxon>Pseudomonadota</taxon>
        <taxon>Alphaproteobacteria</taxon>
        <taxon>Hyphomicrobiales</taxon>
        <taxon>Rhizobiaceae</taxon>
        <taxon>Rhizobium/Agrobacterium group</taxon>
        <taxon>Rhizobium</taxon>
    </lineage>
</organism>
<dbReference type="FunFam" id="1.10.150.900:FF:000002">
    <property type="entry name" value="M20/M25/M40 family peptidase"/>
    <property type="match status" value="1"/>
</dbReference>
<dbReference type="GO" id="GO:0046872">
    <property type="term" value="F:metal ion binding"/>
    <property type="evidence" value="ECO:0007669"/>
    <property type="project" value="UniProtKB-KW"/>
</dbReference>
<evidence type="ECO:0000313" key="7">
    <source>
        <dbReference type="EMBL" id="SCB37928.1"/>
    </source>
</evidence>
<dbReference type="SUPFAM" id="SSF55031">
    <property type="entry name" value="Bacterial exopeptidase dimerisation domain"/>
    <property type="match status" value="1"/>
</dbReference>
<dbReference type="Pfam" id="PF07687">
    <property type="entry name" value="M20_dimer"/>
    <property type="match status" value="1"/>
</dbReference>
<gene>
    <name evidence="7" type="ORF">GA0061101_11099</name>
</gene>
<evidence type="ECO:0000256" key="4">
    <source>
        <dbReference type="ARBA" id="ARBA00022801"/>
    </source>
</evidence>
<reference evidence="7 8" key="1">
    <citation type="submission" date="2016-08" db="EMBL/GenBank/DDBJ databases">
        <authorList>
            <person name="Seilhamer J.J."/>
        </authorList>
    </citation>
    <scope>NUCLEOTIDE SEQUENCE [LARGE SCALE GENOMIC DNA]</scope>
    <source>
        <strain evidence="7 8">P1-7</strain>
    </source>
</reference>
<dbReference type="Pfam" id="PF01546">
    <property type="entry name" value="Peptidase_M20"/>
    <property type="match status" value="1"/>
</dbReference>
<evidence type="ECO:0000313" key="8">
    <source>
        <dbReference type="Proteomes" id="UP000199205"/>
    </source>
</evidence>
<dbReference type="Gene3D" id="1.10.150.900">
    <property type="match status" value="1"/>
</dbReference>
<dbReference type="OrthoDB" id="9809784at2"/>
<dbReference type="PANTHER" id="PTHR43808">
    <property type="entry name" value="ACETYLORNITHINE DEACETYLASE"/>
    <property type="match status" value="1"/>
</dbReference>
<comment type="cofactor">
    <cofactor evidence="1">
        <name>Zn(2+)</name>
        <dbReference type="ChEBI" id="CHEBI:29105"/>
    </cofactor>
</comment>
<dbReference type="NCBIfam" id="NF005913">
    <property type="entry name" value="PRK07906.1"/>
    <property type="match status" value="1"/>
</dbReference>
<dbReference type="InterPro" id="IPR050072">
    <property type="entry name" value="Peptidase_M20A"/>
</dbReference>
<accession>A0A1C3WDL1</accession>
<dbReference type="GO" id="GO:0016787">
    <property type="term" value="F:hydrolase activity"/>
    <property type="evidence" value="ECO:0007669"/>
    <property type="project" value="UniProtKB-KW"/>
</dbReference>
<dbReference type="PIRSF" id="PIRSF036696">
    <property type="entry name" value="ACY-1"/>
    <property type="match status" value="1"/>
</dbReference>
<dbReference type="Gene3D" id="3.30.70.360">
    <property type="match status" value="1"/>
</dbReference>
<evidence type="ECO:0000256" key="1">
    <source>
        <dbReference type="ARBA" id="ARBA00001947"/>
    </source>
</evidence>
<keyword evidence="3" id="KW-0479">Metal-binding</keyword>
<dbReference type="InterPro" id="IPR011650">
    <property type="entry name" value="Peptidase_M20_dimer"/>
</dbReference>